<dbReference type="InterPro" id="IPR051534">
    <property type="entry name" value="CBASS_pafABC_assoc_protein"/>
</dbReference>
<dbReference type="InterPro" id="IPR057727">
    <property type="entry name" value="WCX_dom"/>
</dbReference>
<dbReference type="EMBL" id="AP026561">
    <property type="protein sequence ID" value="BDP43485.1"/>
    <property type="molecule type" value="Genomic_DNA"/>
</dbReference>
<proteinExistence type="predicted"/>
<keyword evidence="4" id="KW-1185">Reference proteome</keyword>
<protein>
    <submittedName>
        <fullName evidence="3">DNA-binding transcriptional regulator</fullName>
    </submittedName>
</protein>
<evidence type="ECO:0000259" key="2">
    <source>
        <dbReference type="Pfam" id="PF25583"/>
    </source>
</evidence>
<dbReference type="PANTHER" id="PTHR34580">
    <property type="match status" value="1"/>
</dbReference>
<dbReference type="PANTHER" id="PTHR34580:SF1">
    <property type="entry name" value="PROTEIN PAFC"/>
    <property type="match status" value="1"/>
</dbReference>
<dbReference type="InterPro" id="IPR026881">
    <property type="entry name" value="WYL_dom"/>
</dbReference>
<geneLocation type="plasmid" evidence="3 4">
    <name>pDAETH-1</name>
</geneLocation>
<dbReference type="Proteomes" id="UP001064971">
    <property type="component" value="Plasmid pDAETH-1"/>
</dbReference>
<keyword evidence="3" id="KW-0238">DNA-binding</keyword>
<evidence type="ECO:0000313" key="4">
    <source>
        <dbReference type="Proteomes" id="UP001064971"/>
    </source>
</evidence>
<reference evidence="3" key="1">
    <citation type="submission" date="2022-07" db="EMBL/GenBank/DDBJ databases">
        <title>Complete Genome Sequence of the Radioresistant Bacterium Deinococcus aetherius ST0316, Isolated from the Air Dust collected in Lower Stratosphere above Japan.</title>
        <authorList>
            <person name="Satoh K."/>
            <person name="Hagiwara K."/>
            <person name="Katsumata K."/>
            <person name="Kubo A."/>
            <person name="Yokobori S."/>
            <person name="Yamagishi A."/>
            <person name="Oono Y."/>
            <person name="Narumi I."/>
        </authorList>
    </citation>
    <scope>NUCLEOTIDE SEQUENCE</scope>
    <source>
        <strain evidence="3">ST0316</strain>
        <plasmid evidence="3">pDAETH-1</plasmid>
    </source>
</reference>
<evidence type="ECO:0000313" key="3">
    <source>
        <dbReference type="EMBL" id="BDP43485.1"/>
    </source>
</evidence>
<organism evidence="3 4">
    <name type="scientific">Deinococcus aetherius</name>
    <dbReference type="NCBI Taxonomy" id="200252"/>
    <lineage>
        <taxon>Bacteria</taxon>
        <taxon>Thermotogati</taxon>
        <taxon>Deinococcota</taxon>
        <taxon>Deinococci</taxon>
        <taxon>Deinococcales</taxon>
        <taxon>Deinococcaceae</taxon>
        <taxon>Deinococcus</taxon>
    </lineage>
</organism>
<evidence type="ECO:0000259" key="1">
    <source>
        <dbReference type="Pfam" id="PF13280"/>
    </source>
</evidence>
<accession>A0ABM8AI45</accession>
<name>A0ABM8AI45_9DEIO</name>
<dbReference type="Pfam" id="PF25583">
    <property type="entry name" value="WCX"/>
    <property type="match status" value="1"/>
</dbReference>
<keyword evidence="3" id="KW-0614">Plasmid</keyword>
<sequence>MGDMAPEDLAKAERLFRIARMLREGHLSVRDLALRLFPTASVGGEGWPAIERAVQRDLLDLERLEPQDFERLPGRPPRYTIRTHRTTLHPVEVLALHAAARLTYHRAPGHRVHHHAALTRLTTWLPERVQPVVARSFSDLGRRRSREDLNLEHAATAWLGGHPLRFEYQKPGGSGRWRTNIIEPYLIEAHPSNLDLYVIGRETTYHHDVRTFKLSRMRALYVLRDTTYRIPESFDPGEFFHAAWGVIGSPGRQTVTLHLRFSADAAYRILEGGYAHLSEPVINPDGSIDTSLEAPVDERGFPREVLPWLMSFGARAEVLGPPALRAHWQAELRAALARAEAEPTHFPEGGVA</sequence>
<gene>
    <name evidence="3" type="ORF">DAETH_34540</name>
</gene>
<dbReference type="PROSITE" id="PS52050">
    <property type="entry name" value="WYL"/>
    <property type="match status" value="1"/>
</dbReference>
<feature type="domain" description="WYL" evidence="1">
    <location>
        <begin position="151"/>
        <end position="220"/>
    </location>
</feature>
<dbReference type="Pfam" id="PF13280">
    <property type="entry name" value="WYL"/>
    <property type="match status" value="1"/>
</dbReference>
<dbReference type="GO" id="GO:0003677">
    <property type="term" value="F:DNA binding"/>
    <property type="evidence" value="ECO:0007669"/>
    <property type="project" value="UniProtKB-KW"/>
</dbReference>
<feature type="domain" description="WCX" evidence="2">
    <location>
        <begin position="254"/>
        <end position="336"/>
    </location>
</feature>